<dbReference type="PANTHER" id="PTHR23074">
    <property type="entry name" value="AAA DOMAIN-CONTAINING"/>
    <property type="match status" value="1"/>
</dbReference>
<evidence type="ECO:0000259" key="4">
    <source>
        <dbReference type="SMART" id="SM00382"/>
    </source>
</evidence>
<dbReference type="InterPro" id="IPR027417">
    <property type="entry name" value="P-loop_NTPase"/>
</dbReference>
<dbReference type="InterPro" id="IPR041569">
    <property type="entry name" value="AAA_lid_3"/>
</dbReference>
<dbReference type="EMBL" id="JH993015">
    <property type="protein sequence ID" value="EKX42667.1"/>
    <property type="molecule type" value="Genomic_DNA"/>
</dbReference>
<dbReference type="EnsemblProtists" id="EKX42667">
    <property type="protein sequence ID" value="EKX42667"/>
    <property type="gene ID" value="GUITHDRAFT_73712"/>
</dbReference>
<dbReference type="FunFam" id="1.10.8.60:FF:000025">
    <property type="entry name" value="Katanin p60 ATPase-containing subunit A1"/>
    <property type="match status" value="1"/>
</dbReference>
<keyword evidence="3" id="KW-0067">ATP-binding</keyword>
<dbReference type="InterPro" id="IPR015415">
    <property type="entry name" value="Spast_Vps4_C"/>
</dbReference>
<dbReference type="eggNOG" id="KOG0738">
    <property type="taxonomic scope" value="Eukaryota"/>
</dbReference>
<dbReference type="GeneID" id="17299329"/>
<dbReference type="Pfam" id="PF00004">
    <property type="entry name" value="AAA"/>
    <property type="match status" value="1"/>
</dbReference>
<dbReference type="Pfam" id="PF17862">
    <property type="entry name" value="AAA_lid_3"/>
    <property type="match status" value="1"/>
</dbReference>
<proteinExistence type="predicted"/>
<dbReference type="Gene3D" id="1.10.8.60">
    <property type="match status" value="1"/>
</dbReference>
<dbReference type="GO" id="GO:0005524">
    <property type="term" value="F:ATP binding"/>
    <property type="evidence" value="ECO:0007669"/>
    <property type="project" value="UniProtKB-KW"/>
</dbReference>
<dbReference type="GO" id="GO:0016887">
    <property type="term" value="F:ATP hydrolysis activity"/>
    <property type="evidence" value="ECO:0007669"/>
    <property type="project" value="InterPro"/>
</dbReference>
<accession>L1J2X3</accession>
<dbReference type="OrthoDB" id="5334845at2759"/>
<evidence type="ECO:0000256" key="3">
    <source>
        <dbReference type="ARBA" id="ARBA00022840"/>
    </source>
</evidence>
<evidence type="ECO:0000256" key="2">
    <source>
        <dbReference type="ARBA" id="ARBA00022741"/>
    </source>
</evidence>
<dbReference type="Pfam" id="PF09336">
    <property type="entry name" value="Vps4_C"/>
    <property type="match status" value="1"/>
</dbReference>
<dbReference type="OMA" id="PRDEMHM"/>
<organism evidence="5">
    <name type="scientific">Guillardia theta (strain CCMP2712)</name>
    <name type="common">Cryptophyte</name>
    <dbReference type="NCBI Taxonomy" id="905079"/>
    <lineage>
        <taxon>Eukaryota</taxon>
        <taxon>Cryptophyceae</taxon>
        <taxon>Pyrenomonadales</taxon>
        <taxon>Geminigeraceae</taxon>
        <taxon>Guillardia</taxon>
    </lineage>
</organism>
<dbReference type="HOGENOM" id="CLU_000688_21_14_1"/>
<dbReference type="STRING" id="905079.L1J2X3"/>
<dbReference type="InterPro" id="IPR050304">
    <property type="entry name" value="MT-severing_AAA_ATPase"/>
</dbReference>
<dbReference type="GO" id="GO:0015630">
    <property type="term" value="C:microtubule cytoskeleton"/>
    <property type="evidence" value="ECO:0007669"/>
    <property type="project" value="TreeGrafter"/>
</dbReference>
<name>L1J2X3_GUITC</name>
<dbReference type="GO" id="GO:0051013">
    <property type="term" value="P:microtubule severing"/>
    <property type="evidence" value="ECO:0007669"/>
    <property type="project" value="TreeGrafter"/>
</dbReference>
<evidence type="ECO:0000313" key="7">
    <source>
        <dbReference type="Proteomes" id="UP000011087"/>
    </source>
</evidence>
<dbReference type="Gene3D" id="3.40.50.300">
    <property type="entry name" value="P-loop containing nucleotide triphosphate hydrolases"/>
    <property type="match status" value="1"/>
</dbReference>
<dbReference type="KEGG" id="gtt:GUITHDRAFT_73712"/>
<gene>
    <name evidence="5" type="ORF">GUITHDRAFT_73712</name>
</gene>
<dbReference type="Proteomes" id="UP000011087">
    <property type="component" value="Unassembled WGS sequence"/>
</dbReference>
<dbReference type="SUPFAM" id="SSF52540">
    <property type="entry name" value="P-loop containing nucleoside triphosphate hydrolases"/>
    <property type="match status" value="1"/>
</dbReference>
<dbReference type="InterPro" id="IPR003593">
    <property type="entry name" value="AAA+_ATPase"/>
</dbReference>
<dbReference type="AlphaFoldDB" id="L1J2X3"/>
<protein>
    <recommendedName>
        <fullName evidence="4">AAA+ ATPase domain-containing protein</fullName>
    </recommendedName>
</protein>
<dbReference type="FunFam" id="3.40.50.300:FF:000159">
    <property type="entry name" value="Katanin p60 ATPase-containing subunit A1"/>
    <property type="match status" value="1"/>
</dbReference>
<dbReference type="InterPro" id="IPR003959">
    <property type="entry name" value="ATPase_AAA_core"/>
</dbReference>
<dbReference type="PANTHER" id="PTHR23074:SF19">
    <property type="entry name" value="KATANIN P60 ATPASE-CONTAINING SUBUNIT A1"/>
    <property type="match status" value="1"/>
</dbReference>
<comment type="subcellular location">
    <subcellularLocation>
        <location evidence="1">Plastid</location>
        <location evidence="1">Chloroplast</location>
    </subcellularLocation>
</comment>
<reference evidence="6" key="3">
    <citation type="submission" date="2015-06" db="UniProtKB">
        <authorList>
            <consortium name="EnsemblProtists"/>
        </authorList>
    </citation>
    <scope>IDENTIFICATION</scope>
</reference>
<keyword evidence="2" id="KW-0547">Nucleotide-binding</keyword>
<dbReference type="RefSeq" id="XP_005829647.1">
    <property type="nucleotide sequence ID" value="XM_005829590.1"/>
</dbReference>
<evidence type="ECO:0000313" key="6">
    <source>
        <dbReference type="EnsemblProtists" id="EKX42667"/>
    </source>
</evidence>
<reference evidence="5 7" key="1">
    <citation type="journal article" date="2012" name="Nature">
        <title>Algal genomes reveal evolutionary mosaicism and the fate of nucleomorphs.</title>
        <authorList>
            <consortium name="DOE Joint Genome Institute"/>
            <person name="Curtis B.A."/>
            <person name="Tanifuji G."/>
            <person name="Burki F."/>
            <person name="Gruber A."/>
            <person name="Irimia M."/>
            <person name="Maruyama S."/>
            <person name="Arias M.C."/>
            <person name="Ball S.G."/>
            <person name="Gile G.H."/>
            <person name="Hirakawa Y."/>
            <person name="Hopkins J.F."/>
            <person name="Kuo A."/>
            <person name="Rensing S.A."/>
            <person name="Schmutz J."/>
            <person name="Symeonidi A."/>
            <person name="Elias M."/>
            <person name="Eveleigh R.J."/>
            <person name="Herman E.K."/>
            <person name="Klute M.J."/>
            <person name="Nakayama T."/>
            <person name="Obornik M."/>
            <person name="Reyes-Prieto A."/>
            <person name="Armbrust E.V."/>
            <person name="Aves S.J."/>
            <person name="Beiko R.G."/>
            <person name="Coutinho P."/>
            <person name="Dacks J.B."/>
            <person name="Durnford D.G."/>
            <person name="Fast N.M."/>
            <person name="Green B.R."/>
            <person name="Grisdale C.J."/>
            <person name="Hempel F."/>
            <person name="Henrissat B."/>
            <person name="Hoppner M.P."/>
            <person name="Ishida K."/>
            <person name="Kim E."/>
            <person name="Koreny L."/>
            <person name="Kroth P.G."/>
            <person name="Liu Y."/>
            <person name="Malik S.B."/>
            <person name="Maier U.G."/>
            <person name="McRose D."/>
            <person name="Mock T."/>
            <person name="Neilson J.A."/>
            <person name="Onodera N.T."/>
            <person name="Poole A.M."/>
            <person name="Pritham E.J."/>
            <person name="Richards T.A."/>
            <person name="Rocap G."/>
            <person name="Roy S.W."/>
            <person name="Sarai C."/>
            <person name="Schaack S."/>
            <person name="Shirato S."/>
            <person name="Slamovits C.H."/>
            <person name="Spencer D.F."/>
            <person name="Suzuki S."/>
            <person name="Worden A.Z."/>
            <person name="Zauner S."/>
            <person name="Barry K."/>
            <person name="Bell C."/>
            <person name="Bharti A.K."/>
            <person name="Crow J.A."/>
            <person name="Grimwood J."/>
            <person name="Kramer R."/>
            <person name="Lindquist E."/>
            <person name="Lucas S."/>
            <person name="Salamov A."/>
            <person name="McFadden G.I."/>
            <person name="Lane C.E."/>
            <person name="Keeling P.J."/>
            <person name="Gray M.W."/>
            <person name="Grigoriev I.V."/>
            <person name="Archibald J.M."/>
        </authorList>
    </citation>
    <scope>NUCLEOTIDE SEQUENCE</scope>
    <source>
        <strain evidence="5 7">CCMP2712</strain>
    </source>
</reference>
<dbReference type="PaxDb" id="55529-EKX42667"/>
<dbReference type="SMART" id="SM00382">
    <property type="entry name" value="AAA"/>
    <property type="match status" value="1"/>
</dbReference>
<dbReference type="GO" id="GO:0009507">
    <property type="term" value="C:chloroplast"/>
    <property type="evidence" value="ECO:0007669"/>
    <property type="project" value="UniProtKB-SubCell"/>
</dbReference>
<evidence type="ECO:0000313" key="5">
    <source>
        <dbReference type="EMBL" id="EKX42667.1"/>
    </source>
</evidence>
<sequence length="309" mass="34683">MEDKSLVEYLERDIMISNPGVSFDSIAGLEEAKRLLKEAIILPLYMPEYFQGIRRPWKGVLMFGPPGTGKTLLAKSVATECDTTFFNISTSTLASKYRGESEKLVRLLFEMARHFAPSTIFIDEIDALCSARGSGNEHEASRRIKSEFLTQMDGMNTVQSGAEEGSKPKTVIVLAATNFPWELDEAMRRRLEKRIYIPLPDEDARPALFEINLHGIELGEDLDIKELARKTEGYSGADITNICRDASMMSMRRITAGLSLEDLKNLNYDTVKEPVTMADFHEALKKISKSVGAEDIAKHRKWMSEFGAT</sequence>
<evidence type="ECO:0000256" key="1">
    <source>
        <dbReference type="ARBA" id="ARBA00004229"/>
    </source>
</evidence>
<reference evidence="7" key="2">
    <citation type="submission" date="2012-11" db="EMBL/GenBank/DDBJ databases">
        <authorList>
            <person name="Kuo A."/>
            <person name="Curtis B.A."/>
            <person name="Tanifuji G."/>
            <person name="Burki F."/>
            <person name="Gruber A."/>
            <person name="Irimia M."/>
            <person name="Maruyama S."/>
            <person name="Arias M.C."/>
            <person name="Ball S.G."/>
            <person name="Gile G.H."/>
            <person name="Hirakawa Y."/>
            <person name="Hopkins J.F."/>
            <person name="Rensing S.A."/>
            <person name="Schmutz J."/>
            <person name="Symeonidi A."/>
            <person name="Elias M."/>
            <person name="Eveleigh R.J."/>
            <person name="Herman E.K."/>
            <person name="Klute M.J."/>
            <person name="Nakayama T."/>
            <person name="Obornik M."/>
            <person name="Reyes-Prieto A."/>
            <person name="Armbrust E.V."/>
            <person name="Aves S.J."/>
            <person name="Beiko R.G."/>
            <person name="Coutinho P."/>
            <person name="Dacks J.B."/>
            <person name="Durnford D.G."/>
            <person name="Fast N.M."/>
            <person name="Green B.R."/>
            <person name="Grisdale C."/>
            <person name="Hempe F."/>
            <person name="Henrissat B."/>
            <person name="Hoppner M.P."/>
            <person name="Ishida K.-I."/>
            <person name="Kim E."/>
            <person name="Koreny L."/>
            <person name="Kroth P.G."/>
            <person name="Liu Y."/>
            <person name="Malik S.-B."/>
            <person name="Maier U.G."/>
            <person name="McRose D."/>
            <person name="Mock T."/>
            <person name="Neilson J.A."/>
            <person name="Onodera N.T."/>
            <person name="Poole A.M."/>
            <person name="Pritham E.J."/>
            <person name="Richards T.A."/>
            <person name="Rocap G."/>
            <person name="Roy S.W."/>
            <person name="Sarai C."/>
            <person name="Schaack S."/>
            <person name="Shirato S."/>
            <person name="Slamovits C.H."/>
            <person name="Spencer D.F."/>
            <person name="Suzuki S."/>
            <person name="Worden A.Z."/>
            <person name="Zauner S."/>
            <person name="Barry K."/>
            <person name="Bell C."/>
            <person name="Bharti A.K."/>
            <person name="Crow J.A."/>
            <person name="Grimwood J."/>
            <person name="Kramer R."/>
            <person name="Lindquist E."/>
            <person name="Lucas S."/>
            <person name="Salamov A."/>
            <person name="McFadden G.I."/>
            <person name="Lane C.E."/>
            <person name="Keeling P.J."/>
            <person name="Gray M.W."/>
            <person name="Grigoriev I.V."/>
            <person name="Archibald J.M."/>
        </authorList>
    </citation>
    <scope>NUCLEOTIDE SEQUENCE</scope>
    <source>
        <strain evidence="7">CCMP2712</strain>
    </source>
</reference>
<feature type="domain" description="AAA+ ATPase" evidence="4">
    <location>
        <begin position="56"/>
        <end position="201"/>
    </location>
</feature>
<keyword evidence="7" id="KW-1185">Reference proteome</keyword>